<feature type="region of interest" description="Disordered" evidence="1">
    <location>
        <begin position="1"/>
        <end position="21"/>
    </location>
</feature>
<evidence type="ECO:0000256" key="1">
    <source>
        <dbReference type="SAM" id="MobiDB-lite"/>
    </source>
</evidence>
<dbReference type="InterPro" id="IPR035097">
    <property type="entry name" value="M29_N-terminal"/>
</dbReference>
<comment type="caution">
    <text evidence="2">The sequence shown here is derived from an EMBL/GenBank/DDBJ whole genome shotgun (WGS) entry which is preliminary data.</text>
</comment>
<evidence type="ECO:0000313" key="2">
    <source>
        <dbReference type="EMBL" id="TDZ29021.1"/>
    </source>
</evidence>
<organism evidence="2 3">
    <name type="scientific">Colletotrichum spinosum</name>
    <dbReference type="NCBI Taxonomy" id="1347390"/>
    <lineage>
        <taxon>Eukaryota</taxon>
        <taxon>Fungi</taxon>
        <taxon>Dikarya</taxon>
        <taxon>Ascomycota</taxon>
        <taxon>Pezizomycotina</taxon>
        <taxon>Sordariomycetes</taxon>
        <taxon>Hypocreomycetidae</taxon>
        <taxon>Glomerellales</taxon>
        <taxon>Glomerellaceae</taxon>
        <taxon>Colletotrichum</taxon>
        <taxon>Colletotrichum orbiculare species complex</taxon>
    </lineage>
</organism>
<proteinExistence type="predicted"/>
<sequence>MVTPARSYAESIEAQADTDKSHMEEVLLPKFSEPDFELIYHHDASRSGMVQYHIVDGELCGPNSVEGESGSDHAADSTINSGLDYEDLSKKTINMKNGMKDSGMTCHTPAHTSVDTSLNKAPGKAVMEHVPCSAKEFTKAAAEECIELGAKCHIDAYVKNYIKKSIKQHIKNAVKEQIKESVDRHVREYLKEYMQPSKAGSRIDSNK</sequence>
<evidence type="ECO:0000313" key="3">
    <source>
        <dbReference type="Proteomes" id="UP000295083"/>
    </source>
</evidence>
<gene>
    <name evidence="2" type="ORF">C8035_v004538</name>
</gene>
<dbReference type="Gene3D" id="3.40.1830.10">
    <property type="entry name" value="Thermophilic metalloprotease (M29)"/>
    <property type="match status" value="1"/>
</dbReference>
<dbReference type="Proteomes" id="UP000295083">
    <property type="component" value="Unassembled WGS sequence"/>
</dbReference>
<dbReference type="EMBL" id="QAPG01000328">
    <property type="protein sequence ID" value="TDZ29021.1"/>
    <property type="molecule type" value="Genomic_DNA"/>
</dbReference>
<reference evidence="2 3" key="1">
    <citation type="submission" date="2018-11" db="EMBL/GenBank/DDBJ databases">
        <title>Genome sequence and assembly of Colletotrichum spinosum.</title>
        <authorList>
            <person name="Gan P."/>
            <person name="Shirasu K."/>
        </authorList>
    </citation>
    <scope>NUCLEOTIDE SEQUENCE [LARGE SCALE GENOMIC DNA]</scope>
    <source>
        <strain evidence="2 3">CBS 515.97</strain>
    </source>
</reference>
<protein>
    <submittedName>
        <fullName evidence="2">Uncharacterized protein</fullName>
    </submittedName>
</protein>
<dbReference type="AlphaFoldDB" id="A0A4R8PTE7"/>
<name>A0A4R8PTE7_9PEZI</name>
<keyword evidence="3" id="KW-1185">Reference proteome</keyword>
<accession>A0A4R8PTE7</accession>